<dbReference type="EMBL" id="MF083691">
    <property type="protein sequence ID" value="ASF83561.1"/>
    <property type="molecule type" value="Genomic_DNA"/>
</dbReference>
<proteinExistence type="evidence at protein level"/>
<evidence type="ECO:0007829" key="6">
    <source>
        <dbReference type="PDB" id="8XQW"/>
    </source>
</evidence>
<keyword evidence="1" id="KW-0150">Chloroplast</keyword>
<sequence>MTFLNHYTYLFSIPEKQADKVSGILRLAQARPIETLQNERINKQLNAFLKTYKFEKLITNYKKMQSFIPNNSLNGNKTNSSTNKLYATSLNVFPENPPLMVRKAVSDEADKFSKFTYSKVQVVTNNLNNGMNSKEFIKANNLKPSLRAAESLVLNHLTYNKFKENLYFKTNNIQPTKSKSTSLFFLNILSNSKPRTCSDFLSSPKIRKTWFRNTAWSLQTQQHRSSNGINLSLQLPYALGPSVPAGASGQNMYELPVAQSSSRFGTYYFLQKLLSKYLDVWNASADNGSVLSNSENIKLNFSMVSLLDSKMAIQTPNSLYFVFTQLNQKTFLSYWLLPVAGLALLTPTLLTLTGQSVSVQKFNSFINKKTDMMVLSNTEMPSKSFGTPTLFGTSVEIYLPNSYMPKGEGESGINRVNSSINAVKKNTVTANLVLDSESQEVATSFQNDLISIKYCFNNLYNYISNKTALSTKNLFLFSAIKSNATKHKRTQSFFSVENTTTLGNNSNFVKGHFKSSINAFSSYLPSTNVHSMIPLTSLPYLKAISPLYSKFMIDHSLKFITPKTTLKLLQHKLNKSPKQMYTKTQNFTGLRDLRALNSFSFGQVNFRTNHFLHSNSRPLNHYNQALKLINGYEQYKNNLQINCNKTLDLNTKNKLVYQVNKSHLFNQKCSQIVYKQSLYNRDLCTIRGTGTKVVDYFSHGDKLSNKNGIVLDYFVYSNLLFDNKTNTIINKDGKQNITKLKLNLTKTTVPFKTLIKKYTSINSLVANEQTRNNLNLGLIHFNGHLSVVSNANLLTGRPVKFIYYKFDKRLNSYLIYVNQNLKKFIQLNNNFLKPKPLSHQKNKPVEDFNQYATNNSSPPKTNVFEKSFVEDSSLRKPLTSLRGSKQFLNSLTILFKHQKMFKKKTLKAHKWHSDTQGIFRKHTNSSFGSANFSNGPEESSLSTRLHIQKKRKAKKQRLETRRQKKRTRFFPRPVWLRSRMFLNFLTERNKYYLNSTITKQGFSLPSKDVVTTKLDWLKEDMRRLPLGAYQYKSLLTQKAGNKFQRQSFTEVVSTMEYINGIHKALNNSIFNKIVRKSLLSSSQNPLKLRLVANYSKMQFMHRVKLPFYRTLKHSEGTKNLANKKQNLRDIKIKANYNNFKSQKANNQPQQNDKDKDKDTMFRDFWVWSYNNTQTNAFNQNLWWLLPNLTTKQSNLEFLTSTYPTAKETQRAKEEIHGNSIPTASKNQIALIRLNWALNKTNINTFTDYSKRNNLWTTQKLRNQSKNNKTKSLEKQFITNWEKFFLNKNLNIFSKKIISKVKQKKQKLNYMTSYLNVQSEHNVKIFHNSWWTHLNIKNLVNNQDMVIPVREGYFSVGNFNSEFINSAIIKSINNKTLVENYVYSPSSEKETMQLLLMSSSILLHLCAIISLVSISQVRCFVKFHLILLYKLSNVYNAILNQLSNKLQKNLPIYNNINKLNSRYFYMNHQKSQIKQRKKLLTYFSLTLLKKQFVTVKPLQIRNFASIKNQSSNNSNLTYTDMLPLSLRANKFRGSKYDISIREEEGQSAHIKPSKSMYAKLNILSLKTIFLKQLLMNKKPSALPSNVGLKSNRETQKSQLIQRIKTKELQISLKKNIIGFSKVTKNHILKILFNVIEVFQTAVRNISSFFEKPAEFTTTWIAYGFLVEWSSDFITIIPENVDIYIWNVFSKIYRTIPLSFISTTLGPASTVFDPVTNSTIPIQMGNFNYQKMVAFPILLSLSHLLHRRILYLFDTLFSTITQPDTDLIARQEKGTLFWDIWADFLVTAADYYNVNVAALSTIKAEQNSLIENISNDFDNLTMSSKKPFFMPNKGVSNIKNIFWIKKLKEPQLPESIVQNREVFVRERKRTLKGLFNIYAPQEETLWNNPTSPKNLSDEKISFKLFNQLNLQLFAEKNKIKPYFEAYFSTTQQKTNIMQSAFPEANLNRWSVNQFITYQSWHSHNGSNNSNGDLFIDYHPPKTFSHIPALKYNSILQQPIGSLVCQIYSGLFNKQISKNILLVNPKTTSNNLVDYNVLLIQALAGETEMKIITDNAQRYALVNRGFAIGIKLLREVFDAIALNTPCIFLLEDIHAIGERRPMLISDFGGGMSDDNGSFKEDFFGSQRDEVHEKNQVVYQLTRHAITHYKKPFKGDYSLAIPTNLYVTDLFLKLPTQSISNLTNVENHNLSIKNKIQHNGTQSLTETKRNLGGDINKNSYLQLTQFTKTLAPPSTSPFSVLLLKEEKRLKPNKIVEELPWTSLPGEQLATKPRTSYSVRAKVAMLAELSLSNLSAKLDMITDLLVIIDSVRSNKGFVVFATTDIPHVLDPALRRPGRLDETICLPNIHTSNILNFTKNYEIFKSAKDTSNFGKKIILNEMQNLTTTSTQRDMYLSCLPTNNQTHKTKREGVLTMNLKDYNILLNQVYFAEGTGGILNSQMHKDSLQKSLNFALISHSKKLKELNVSKLIGSNGTVSQGNVDQLGVFAGQIVNKQKKSLQQHLPNSKKSFKKKYKDKAIIYYEVGKFVLNYFLNNQLTQSSIIDKPVSVTNKQTNDITIFGNDFLNLKTINYLSLYNSKNKILLQLMLIFGGKISQLLSSKNLVKSLKQASINSYMVEEESGSISSAGMPLGQTHLLPKALSVLAKPMIFSDGYNNQNLKTATTLLLSFIHKRYLYRKNLIVPKLLSFADGNILDEPPSPPFSSLLIPAKRFENYKRFFRDTLTGDKMGQRKSQITLLEKLQYHMQLRSIKQLNATFSSQENLDFQSNAALTSQKLDTLMSLSTNNLLQNPTNINWYYQNRILKRHGQYLTNQWWNGQLSEHNAETVFLSDIDWRSSFIKNKNINITKSKNLYRLTQQKNNTDGLDVLLDFPDTDQYYNPKRRRWLLNNGSWNFWFNFDKLYSEEIVTTWILESLIQTYKYLHKNTELLDFVTNKFITLGYIAPENANLQNISGFPSQSELLSTKEIILTNSFKRF</sequence>
<dbReference type="PANTHER" id="PTHR23077">
    <property type="entry name" value="AAA-FAMILY ATPASE"/>
    <property type="match status" value="1"/>
</dbReference>
<dbReference type="PANTHER" id="PTHR23077:SF117">
    <property type="entry name" value="AAA+ ATPASE DOMAIN-CONTAINING PROTEIN"/>
    <property type="match status" value="1"/>
</dbReference>
<dbReference type="PDB" id="8XQW">
    <property type="method" value="EM"/>
    <property type="resolution" value="2.90 A"/>
    <property type="chains" value="D=1-2971"/>
</dbReference>
<geneLocation type="chloroplast" evidence="1"/>
<evidence type="ECO:0008006" key="8">
    <source>
        <dbReference type="Google" id="ProtNLM"/>
    </source>
</evidence>
<dbReference type="EMBL" id="MF083688">
    <property type="protein sequence ID" value="ASF83363.1"/>
    <property type="molecule type" value="Genomic_DNA"/>
</dbReference>
<evidence type="ECO:0000313" key="4">
    <source>
        <dbReference type="EMBL" id="ASF83561.1"/>
    </source>
</evidence>
<keyword evidence="6 7" id="KW-0002">3D-structure</keyword>
<evidence type="ECO:0007829" key="7">
    <source>
        <dbReference type="PDB" id="8XQX"/>
    </source>
</evidence>
<gene>
    <name evidence="1" type="primary">ORF2971</name>
</gene>
<dbReference type="SUPFAM" id="SSF52540">
    <property type="entry name" value="P-loop containing nucleoside triphosphate hydrolases"/>
    <property type="match status" value="1"/>
</dbReference>
<evidence type="ECO:0000313" key="3">
    <source>
        <dbReference type="EMBL" id="ASF83497.1"/>
    </source>
</evidence>
<dbReference type="SMR" id="A0A218N8A7"/>
<dbReference type="InterPro" id="IPR050168">
    <property type="entry name" value="AAA_ATPase_domain"/>
</dbReference>
<evidence type="ECO:0000313" key="5">
    <source>
        <dbReference type="EMBL" id="ASF83628.1"/>
    </source>
</evidence>
<protein>
    <recommendedName>
        <fullName evidence="8">Cell division protein</fullName>
    </recommendedName>
</protein>
<evidence type="ECO:0000313" key="1">
    <source>
        <dbReference type="EMBL" id="ASF83363.1"/>
    </source>
</evidence>
<dbReference type="Gene3D" id="3.40.50.300">
    <property type="entry name" value="P-loop containing nucleotide triphosphate hydrolases"/>
    <property type="match status" value="1"/>
</dbReference>
<dbReference type="InterPro" id="IPR027417">
    <property type="entry name" value="P-loop_NTPase"/>
</dbReference>
<reference evidence="1" key="1">
    <citation type="submission" date="2017-05" db="EMBL/GenBank/DDBJ databases">
        <title>The plastid genomes of the Chlamydomonas reinhardtii nonphotsyntehtic mutants CC-1375, CC-373, CC-4199, CC-2359 and CC-1051.</title>
        <authorList>
            <person name="DeShaw A.E."/>
            <person name="Figueroa-Martinez F."/>
            <person name="Reyes-Prieto A."/>
        </authorList>
    </citation>
    <scope>NUCLEOTIDE SEQUENCE</scope>
    <source>
        <strain evidence="4">CC-1051 M18</strain>
        <strain evidence="3">CC-1375 ac-u-lambda mt+</strain>
        <strain evidence="2">CC-2359 lts1-30 mt-</strain>
        <strain evidence="5">CC-373 ac-u-c-2-21</strain>
        <strain evidence="1">CC-4199 lts1-204</strain>
    </source>
</reference>
<evidence type="ECO:0000313" key="2">
    <source>
        <dbReference type="EMBL" id="ASF83430.1"/>
    </source>
</evidence>
<dbReference type="EMBL" id="MF083689">
    <property type="protein sequence ID" value="ASF83430.1"/>
    <property type="molecule type" value="Genomic_DNA"/>
</dbReference>
<name>A0A218N8A7_CHLRE</name>
<dbReference type="EMBL" id="MF083692">
    <property type="protein sequence ID" value="ASF83628.1"/>
    <property type="molecule type" value="Genomic_DNA"/>
</dbReference>
<keyword evidence="1" id="KW-0934">Plastid</keyword>
<dbReference type="EMDB" id="EMD-38589"/>
<reference evidence="6 7" key="2">
    <citation type="journal article" date="2024" name="Cell">
        <title>Conservation and specialization of the Ycf2-FtsHi chloroplast protein import motor in green algae.</title>
        <authorList>
            <person name="Liang K."/>
            <person name="Zhan X."/>
            <person name="Li Y."/>
            <person name="Yang Y."/>
            <person name="Xie Y."/>
            <person name="Jin Z."/>
            <person name="Xu X."/>
            <person name="Zhang W."/>
            <person name="Lu Y."/>
            <person name="Zhang S."/>
            <person name="Zou Y."/>
            <person name="Feng S."/>
            <person name="Wu J."/>
            <person name="Yan Z."/>
        </authorList>
    </citation>
    <scope>STRUCTURE BY ELECTRON MICROSCOPY (2.80 ANGSTROMS)</scope>
</reference>
<accession>A0A218N8A7</accession>
<dbReference type="EMBL" id="MF083690">
    <property type="protein sequence ID" value="ASF83497.1"/>
    <property type="molecule type" value="Genomic_DNA"/>
</dbReference>
<organism evidence="1">
    <name type="scientific">Chlamydomonas reinhardtii</name>
    <name type="common">Chlamydomonas smithii</name>
    <dbReference type="NCBI Taxonomy" id="3055"/>
    <lineage>
        <taxon>Eukaryota</taxon>
        <taxon>Viridiplantae</taxon>
        <taxon>Chlorophyta</taxon>
        <taxon>core chlorophytes</taxon>
        <taxon>Chlorophyceae</taxon>
        <taxon>CS clade</taxon>
        <taxon>Chlamydomonadales</taxon>
        <taxon>Chlamydomonadaceae</taxon>
        <taxon>Chlamydomonas</taxon>
    </lineage>
</organism>
<dbReference type="EMDB" id="EMD-38590"/>
<dbReference type="PDB" id="8XQX">
    <property type="method" value="EM"/>
    <property type="resolution" value="2.80 A"/>
    <property type="chains" value="D=1-2971"/>
</dbReference>